<gene>
    <name evidence="2" type="ORF">g.2542</name>
</gene>
<feature type="non-terminal residue" evidence="2">
    <location>
        <position position="1"/>
    </location>
</feature>
<sequence length="115" mass="13048">RAMAAKPALLTLLAIIGVVSASVDTQRYPNSQEPLTIKGIVTSIRYALSASPTYLAKQRWHFDPEVSKRRNREYERIHGHHSVYLIERLGLGEDGREEERRRQQAIRDIGVPITG</sequence>
<dbReference type="EMBL" id="GECU01033786">
    <property type="protein sequence ID" value="JAS73920.1"/>
    <property type="molecule type" value="Transcribed_RNA"/>
</dbReference>
<protein>
    <recommendedName>
        <fullName evidence="3">Peptidase S8 pro-domain domain-containing protein</fullName>
    </recommendedName>
</protein>
<feature type="signal peptide" evidence="1">
    <location>
        <begin position="1"/>
        <end position="21"/>
    </location>
</feature>
<feature type="chain" id="PRO_5008584437" description="Peptidase S8 pro-domain domain-containing protein" evidence="1">
    <location>
        <begin position="22"/>
        <end position="115"/>
    </location>
</feature>
<evidence type="ECO:0000256" key="1">
    <source>
        <dbReference type="SAM" id="SignalP"/>
    </source>
</evidence>
<name>A0A1B6HGT8_9HEMI</name>
<evidence type="ECO:0008006" key="3">
    <source>
        <dbReference type="Google" id="ProtNLM"/>
    </source>
</evidence>
<dbReference type="AlphaFoldDB" id="A0A1B6HGT8"/>
<dbReference type="PANTHER" id="PTHR39951:SF2">
    <property type="entry name" value="IP05660P"/>
    <property type="match status" value="1"/>
</dbReference>
<keyword evidence="1" id="KW-0732">Signal</keyword>
<reference evidence="2" key="1">
    <citation type="submission" date="2015-11" db="EMBL/GenBank/DDBJ databases">
        <title>De novo transcriptome assembly of four potential Pierce s Disease insect vectors from Arizona vineyards.</title>
        <authorList>
            <person name="Tassone E.E."/>
        </authorList>
    </citation>
    <scope>NUCLEOTIDE SEQUENCE</scope>
</reference>
<accession>A0A1B6HGT8</accession>
<evidence type="ECO:0000313" key="2">
    <source>
        <dbReference type="EMBL" id="JAS73920.1"/>
    </source>
</evidence>
<organism evidence="2">
    <name type="scientific">Homalodisca liturata</name>
    <dbReference type="NCBI Taxonomy" id="320908"/>
    <lineage>
        <taxon>Eukaryota</taxon>
        <taxon>Metazoa</taxon>
        <taxon>Ecdysozoa</taxon>
        <taxon>Arthropoda</taxon>
        <taxon>Hexapoda</taxon>
        <taxon>Insecta</taxon>
        <taxon>Pterygota</taxon>
        <taxon>Neoptera</taxon>
        <taxon>Paraneoptera</taxon>
        <taxon>Hemiptera</taxon>
        <taxon>Auchenorrhyncha</taxon>
        <taxon>Membracoidea</taxon>
        <taxon>Cicadellidae</taxon>
        <taxon>Cicadellinae</taxon>
        <taxon>Proconiini</taxon>
        <taxon>Homalodisca</taxon>
    </lineage>
</organism>
<proteinExistence type="predicted"/>
<dbReference type="PANTHER" id="PTHR39951">
    <property type="entry name" value="FI22632P1"/>
    <property type="match status" value="1"/>
</dbReference>